<dbReference type="Proteomes" id="UP000605676">
    <property type="component" value="Unassembled WGS sequence"/>
</dbReference>
<reference evidence="5 6" key="1">
    <citation type="submission" date="2021-01" db="EMBL/GenBank/DDBJ databases">
        <title>Carboxyliciviraga sp.nov., isolated from coastal sediments.</title>
        <authorList>
            <person name="Lu D."/>
            <person name="Zhang T."/>
        </authorList>
    </citation>
    <scope>NUCLEOTIDE SEQUENCE [LARGE SCALE GENOMIC DNA]</scope>
    <source>
        <strain evidence="5 6">N1Y132</strain>
    </source>
</reference>
<gene>
    <name evidence="5" type="ORF">JIV24_10280</name>
</gene>
<keyword evidence="1" id="KW-0229">DNA integration</keyword>
<evidence type="ECO:0000259" key="4">
    <source>
        <dbReference type="PROSITE" id="PS51900"/>
    </source>
</evidence>
<dbReference type="Gene3D" id="1.10.150.130">
    <property type="match status" value="1"/>
</dbReference>
<dbReference type="EMBL" id="JAENRR010000020">
    <property type="protein sequence ID" value="MBK3517717.1"/>
    <property type="molecule type" value="Genomic_DNA"/>
</dbReference>
<dbReference type="InterPro" id="IPR010998">
    <property type="entry name" value="Integrase_recombinase_N"/>
</dbReference>
<evidence type="ECO:0000313" key="6">
    <source>
        <dbReference type="Proteomes" id="UP000605676"/>
    </source>
</evidence>
<sequence length="242" mass="28906">MNNTPTFGLQFIVRHKSKKTELAGIYLRITVNRQKSEVSTKLQCPKKLWDKSKERVKSDGAFNHRHVNRHLEEIRTRVQSIYQELRNKEQLITPTIIKNHFIGNNEKGRTLKKLLAAHYEKFAASLDAHTMRHYKTTHRYIEAFLQEHKKVDDIYLAQIDYQFICDFEVYLRTWQPLNMGQRKLAHNTVMKHLSRLRTLINFAIKLGWMSHYPFKAYKLSYKQSNRKYLSQEELDVIQTKQS</sequence>
<organism evidence="5 6">
    <name type="scientific">Carboxylicivirga marina</name>
    <dbReference type="NCBI Taxonomy" id="2800988"/>
    <lineage>
        <taxon>Bacteria</taxon>
        <taxon>Pseudomonadati</taxon>
        <taxon>Bacteroidota</taxon>
        <taxon>Bacteroidia</taxon>
        <taxon>Marinilabiliales</taxon>
        <taxon>Marinilabiliaceae</taxon>
        <taxon>Carboxylicivirga</taxon>
    </lineage>
</organism>
<dbReference type="PROSITE" id="PS51900">
    <property type="entry name" value="CB"/>
    <property type="match status" value="1"/>
</dbReference>
<dbReference type="Pfam" id="PF17293">
    <property type="entry name" value="Arm-DNA-bind_5"/>
    <property type="match status" value="1"/>
</dbReference>
<name>A0ABS1HJI7_9BACT</name>
<evidence type="ECO:0000256" key="3">
    <source>
        <dbReference type="PROSITE-ProRule" id="PRU01248"/>
    </source>
</evidence>
<dbReference type="InterPro" id="IPR025269">
    <property type="entry name" value="SAM-like_dom"/>
</dbReference>
<protein>
    <submittedName>
        <fullName evidence="5">Phage integrase SAM-like domain-containing protein</fullName>
    </submittedName>
</protein>
<keyword evidence="6" id="KW-1185">Reference proteome</keyword>
<feature type="domain" description="Core-binding (CB)" evidence="4">
    <location>
        <begin position="109"/>
        <end position="204"/>
    </location>
</feature>
<evidence type="ECO:0000256" key="2">
    <source>
        <dbReference type="ARBA" id="ARBA00023125"/>
    </source>
</evidence>
<dbReference type="SUPFAM" id="SSF56349">
    <property type="entry name" value="DNA breaking-rejoining enzymes"/>
    <property type="match status" value="1"/>
</dbReference>
<evidence type="ECO:0000256" key="1">
    <source>
        <dbReference type="ARBA" id="ARBA00022908"/>
    </source>
</evidence>
<proteinExistence type="predicted"/>
<dbReference type="RefSeq" id="WP_200464943.1">
    <property type="nucleotide sequence ID" value="NZ_JAENRR010000020.1"/>
</dbReference>
<dbReference type="InterPro" id="IPR011010">
    <property type="entry name" value="DNA_brk_join_enz"/>
</dbReference>
<dbReference type="InterPro" id="IPR044068">
    <property type="entry name" value="CB"/>
</dbReference>
<dbReference type="InterPro" id="IPR035386">
    <property type="entry name" value="Arm-DNA-bind_5"/>
</dbReference>
<comment type="caution">
    <text evidence="5">The sequence shown here is derived from an EMBL/GenBank/DDBJ whole genome shotgun (WGS) entry which is preliminary data.</text>
</comment>
<accession>A0ABS1HJI7</accession>
<evidence type="ECO:0000313" key="5">
    <source>
        <dbReference type="EMBL" id="MBK3517717.1"/>
    </source>
</evidence>
<keyword evidence="2 3" id="KW-0238">DNA-binding</keyword>
<dbReference type="Pfam" id="PF13102">
    <property type="entry name" value="Phage_int_SAM_5"/>
    <property type="match status" value="1"/>
</dbReference>